<evidence type="ECO:0000313" key="2">
    <source>
        <dbReference type="EMBL" id="KAF7939080.1"/>
    </source>
</evidence>
<proteinExistence type="predicted"/>
<evidence type="ECO:0000313" key="3">
    <source>
        <dbReference type="Proteomes" id="UP000710849"/>
    </source>
</evidence>
<dbReference type="EMBL" id="RCSW01000014">
    <property type="protein sequence ID" value="KAF7939080.1"/>
    <property type="molecule type" value="Genomic_DNA"/>
</dbReference>
<dbReference type="AlphaFoldDB" id="A0A9P5ILA7"/>
<gene>
    <name evidence="2" type="ORF">EAE97_007161</name>
</gene>
<sequence>MRYHQPHKLQKSKRKDRSTILRRSLFSITPSLATFRKTRSSSSRIKPQNSIDAAVLRRRYHPGQNRAAPEVSIKIREYLPKLEIFMGPNTATKPEINHKSRWSSRAKATSSSSCLPNMETDMNIPRDSLRTIPSLSSDVSSDEEIGGRSIHFPAKLPELHRINVQDNFIKSLISKLTKERRERKLVLRGSRRYKYLATMKRVMDNVWDIQSQVLDKLKGGRKRKLDEQST</sequence>
<dbReference type="RefSeq" id="XP_038731160.1">
    <property type="nucleotide sequence ID" value="XM_038877675.1"/>
</dbReference>
<comment type="caution">
    <text evidence="2">The sequence shown here is derived from an EMBL/GenBank/DDBJ whole genome shotgun (WGS) entry which is preliminary data.</text>
</comment>
<evidence type="ECO:0000256" key="1">
    <source>
        <dbReference type="SAM" id="MobiDB-lite"/>
    </source>
</evidence>
<dbReference type="Proteomes" id="UP000710849">
    <property type="component" value="Unassembled WGS sequence"/>
</dbReference>
<reference evidence="2 3" key="1">
    <citation type="journal article" date="2020" name="Genome Biol. Evol.">
        <title>Comparative genomics of Sclerotiniaceae.</title>
        <authorList>
            <person name="Valero Jimenez C.A."/>
            <person name="Steentjes M."/>
            <person name="Scholten O.E."/>
            <person name="Van Kan J.A.L."/>
        </authorList>
    </citation>
    <scope>NUCLEOTIDE SEQUENCE [LARGE SCALE GENOMIC DNA]</scope>
    <source>
        <strain evidence="2 3">MUCL 94</strain>
    </source>
</reference>
<protein>
    <submittedName>
        <fullName evidence="2">Uncharacterized protein</fullName>
    </submittedName>
</protein>
<feature type="region of interest" description="Disordered" evidence="1">
    <location>
        <begin position="95"/>
        <end position="129"/>
    </location>
</feature>
<name>A0A9P5ILA7_9HELO</name>
<accession>A0A9P5ILA7</accession>
<keyword evidence="3" id="KW-1185">Reference proteome</keyword>
<organism evidence="2 3">
    <name type="scientific">Botrytis byssoidea</name>
    <dbReference type="NCBI Taxonomy" id="139641"/>
    <lineage>
        <taxon>Eukaryota</taxon>
        <taxon>Fungi</taxon>
        <taxon>Dikarya</taxon>
        <taxon>Ascomycota</taxon>
        <taxon>Pezizomycotina</taxon>
        <taxon>Leotiomycetes</taxon>
        <taxon>Helotiales</taxon>
        <taxon>Sclerotiniaceae</taxon>
        <taxon>Botrytis</taxon>
    </lineage>
</organism>
<dbReference type="GeneID" id="62150750"/>